<organism evidence="1 2">
    <name type="scientific">Mycolicibacter kumamotonensis</name>
    <dbReference type="NCBI Taxonomy" id="354243"/>
    <lineage>
        <taxon>Bacteria</taxon>
        <taxon>Bacillati</taxon>
        <taxon>Actinomycetota</taxon>
        <taxon>Actinomycetes</taxon>
        <taxon>Mycobacteriales</taxon>
        <taxon>Mycobacteriaceae</taxon>
        <taxon>Mycolicibacter</taxon>
    </lineage>
</organism>
<name>A0A1B8SL70_9MYCO</name>
<dbReference type="EMBL" id="LFOE01000001">
    <property type="protein sequence ID" value="OBY33457.1"/>
    <property type="molecule type" value="Genomic_DNA"/>
</dbReference>
<evidence type="ECO:0000313" key="1">
    <source>
        <dbReference type="EMBL" id="OBY33457.1"/>
    </source>
</evidence>
<reference evidence="1 2" key="1">
    <citation type="submission" date="2015-06" db="EMBL/GenBank/DDBJ databases">
        <title>Genome sequence of Mycobacterium kumamotonense strain Roo.</title>
        <authorList>
            <person name="Greninger A.L."/>
            <person name="Cunningham G."/>
            <person name="Miller S."/>
        </authorList>
    </citation>
    <scope>NUCLEOTIDE SEQUENCE [LARGE SCALE GENOMIC DNA]</scope>
    <source>
        <strain evidence="1 2">Roo</strain>
    </source>
</reference>
<dbReference type="AlphaFoldDB" id="A0A1B8SL70"/>
<accession>A0A1B8SL70</accession>
<gene>
    <name evidence="1" type="ORF">ACT18_00455</name>
</gene>
<dbReference type="RefSeq" id="WP_065286724.1">
    <property type="nucleotide sequence ID" value="NZ_LFOE01000001.1"/>
</dbReference>
<proteinExistence type="predicted"/>
<dbReference type="Proteomes" id="UP000092668">
    <property type="component" value="Unassembled WGS sequence"/>
</dbReference>
<evidence type="ECO:0000313" key="2">
    <source>
        <dbReference type="Proteomes" id="UP000092668"/>
    </source>
</evidence>
<sequence length="144" mass="16157">MSKADIPAADIFVMPRFVRGAAPRVSRDRKLWSLDHQLNAEVTAKLRENDRFASLHWGEFSAIENGSVQVGDLVYTHNSRQSSFRSANWERHAVNTLREVGSVITDDRGTLRIRVRKVGGKGKGGQVHWGSADFTVADKLEEVR</sequence>
<protein>
    <submittedName>
        <fullName evidence="1">Uncharacterized protein</fullName>
    </submittedName>
</protein>
<keyword evidence="2" id="KW-1185">Reference proteome</keyword>
<comment type="caution">
    <text evidence="1">The sequence shown here is derived from an EMBL/GenBank/DDBJ whole genome shotgun (WGS) entry which is preliminary data.</text>
</comment>